<accession>A0ABX8QQB6</accession>
<reference evidence="2" key="1">
    <citation type="submission" date="2020-07" db="EMBL/GenBank/DDBJ databases">
        <authorList>
            <person name="Tarantini F.S."/>
            <person name="Hong K.W."/>
            <person name="Chan K.G."/>
        </authorList>
    </citation>
    <scope>NUCLEOTIDE SEQUENCE</scope>
    <source>
        <strain evidence="2">32-07</strain>
    </source>
</reference>
<keyword evidence="3" id="KW-1185">Reference proteome</keyword>
<evidence type="ECO:0000313" key="2">
    <source>
        <dbReference type="EMBL" id="QXJ19942.1"/>
    </source>
</evidence>
<evidence type="ECO:0000313" key="3">
    <source>
        <dbReference type="Proteomes" id="UP001049518"/>
    </source>
</evidence>
<evidence type="ECO:0000256" key="1">
    <source>
        <dbReference type="SAM" id="SignalP"/>
    </source>
</evidence>
<protein>
    <recommendedName>
        <fullName evidence="4">Secreted protein</fullName>
    </recommendedName>
</protein>
<organism evidence="2 3">
    <name type="scientific">Actinomadura graeca</name>
    <dbReference type="NCBI Taxonomy" id="2750812"/>
    <lineage>
        <taxon>Bacteria</taxon>
        <taxon>Bacillati</taxon>
        <taxon>Actinomycetota</taxon>
        <taxon>Actinomycetes</taxon>
        <taxon>Streptosporangiales</taxon>
        <taxon>Thermomonosporaceae</taxon>
        <taxon>Actinomadura</taxon>
    </lineage>
</organism>
<dbReference type="EMBL" id="CP059572">
    <property type="protein sequence ID" value="QXJ19942.1"/>
    <property type="molecule type" value="Genomic_DNA"/>
</dbReference>
<feature type="chain" id="PRO_5045069471" description="Secreted protein" evidence="1">
    <location>
        <begin position="28"/>
        <end position="194"/>
    </location>
</feature>
<proteinExistence type="predicted"/>
<feature type="signal peptide" evidence="1">
    <location>
        <begin position="1"/>
        <end position="27"/>
    </location>
</feature>
<keyword evidence="1" id="KW-0732">Signal</keyword>
<gene>
    <name evidence="2" type="ORF">AGRA3207_000557</name>
</gene>
<evidence type="ECO:0008006" key="4">
    <source>
        <dbReference type="Google" id="ProtNLM"/>
    </source>
</evidence>
<dbReference type="RefSeq" id="WP_231332979.1">
    <property type="nucleotide sequence ID" value="NZ_CP059572.1"/>
</dbReference>
<name>A0ABX8QQB6_9ACTN</name>
<sequence>MKIKTRISAAAAAGLLAVAFAPNLADAATGPTPGAGSDTLPGKPGGAGGDSSAFAGIDVKSGQAVLAAVKNVNAPVVGCVVRADDPDTLIYNKPPIIAQGEIVRCTVPKPDDCRVETDLEEYFTFEGVWSVVANGSVKRGCNIGRASRSTASYKCSHDAHGSHKYRTKTWLTVTYRGQNATNAATSGEKSWWCF</sequence>
<dbReference type="Proteomes" id="UP001049518">
    <property type="component" value="Chromosome"/>
</dbReference>